<comment type="caution">
    <text evidence="1">The sequence shown here is derived from an EMBL/GenBank/DDBJ whole genome shotgun (WGS) entry which is preliminary data.</text>
</comment>
<accession>A0AAV5WII2</accession>
<proteinExistence type="predicted"/>
<protein>
    <submittedName>
        <fullName evidence="1">Uncharacterized protein</fullName>
    </submittedName>
</protein>
<reference evidence="1" key="1">
    <citation type="submission" date="2023-10" db="EMBL/GenBank/DDBJ databases">
        <title>Genome assembly of Pristionchus species.</title>
        <authorList>
            <person name="Yoshida K."/>
            <person name="Sommer R.J."/>
        </authorList>
    </citation>
    <scope>NUCLEOTIDE SEQUENCE</scope>
    <source>
        <strain evidence="1">RS5133</strain>
    </source>
</reference>
<name>A0AAV5WII2_9BILA</name>
<sequence>AACSSCPPVQTVVNLPDGSINVLPLETIPNTSNCSYVNCGEGEIAMYQNGAWRDVRSLTCNYDRQWHVVELDQVKEPFPEGRPVTDYFLAKCTKAKACDHCQELATTLECHNGFCNPNLIERSMDANACKKIACARRQDVDQDRLSQVQV</sequence>
<dbReference type="Proteomes" id="UP001432322">
    <property type="component" value="Unassembled WGS sequence"/>
</dbReference>
<evidence type="ECO:0000313" key="2">
    <source>
        <dbReference type="Proteomes" id="UP001432322"/>
    </source>
</evidence>
<dbReference type="EMBL" id="BTSY01000006">
    <property type="protein sequence ID" value="GMT32086.1"/>
    <property type="molecule type" value="Genomic_DNA"/>
</dbReference>
<gene>
    <name evidence="1" type="ORF">PFISCL1PPCAC_23383</name>
</gene>
<evidence type="ECO:0000313" key="1">
    <source>
        <dbReference type="EMBL" id="GMT32086.1"/>
    </source>
</evidence>
<keyword evidence="2" id="KW-1185">Reference proteome</keyword>
<feature type="non-terminal residue" evidence="1">
    <location>
        <position position="150"/>
    </location>
</feature>
<feature type="non-terminal residue" evidence="1">
    <location>
        <position position="1"/>
    </location>
</feature>
<dbReference type="AlphaFoldDB" id="A0AAV5WII2"/>
<organism evidence="1 2">
    <name type="scientific">Pristionchus fissidentatus</name>
    <dbReference type="NCBI Taxonomy" id="1538716"/>
    <lineage>
        <taxon>Eukaryota</taxon>
        <taxon>Metazoa</taxon>
        <taxon>Ecdysozoa</taxon>
        <taxon>Nematoda</taxon>
        <taxon>Chromadorea</taxon>
        <taxon>Rhabditida</taxon>
        <taxon>Rhabditina</taxon>
        <taxon>Diplogasteromorpha</taxon>
        <taxon>Diplogasteroidea</taxon>
        <taxon>Neodiplogasteridae</taxon>
        <taxon>Pristionchus</taxon>
    </lineage>
</organism>